<name>A0A6J1QRI5_9HYME</name>
<protein>
    <submittedName>
        <fullName evidence="3">Uncharacterized protein LOC112462186</fullName>
    </submittedName>
</protein>
<dbReference type="InterPro" id="IPR008042">
    <property type="entry name" value="Retrotrans_Pao"/>
</dbReference>
<feature type="coiled-coil region" evidence="1">
    <location>
        <begin position="33"/>
        <end position="63"/>
    </location>
</feature>
<keyword evidence="2" id="KW-1185">Reference proteome</keyword>
<dbReference type="InterPro" id="IPR043128">
    <property type="entry name" value="Rev_trsase/Diguanyl_cyclase"/>
</dbReference>
<dbReference type="InterPro" id="IPR043502">
    <property type="entry name" value="DNA/RNA_pol_sf"/>
</dbReference>
<evidence type="ECO:0000313" key="3">
    <source>
        <dbReference type="RefSeq" id="XP_024883586.1"/>
    </source>
</evidence>
<dbReference type="PANTHER" id="PTHR47331:SF5">
    <property type="entry name" value="RIBONUCLEASE H"/>
    <property type="match status" value="1"/>
</dbReference>
<evidence type="ECO:0000256" key="1">
    <source>
        <dbReference type="SAM" id="Coils"/>
    </source>
</evidence>
<dbReference type="Gene3D" id="3.10.10.10">
    <property type="entry name" value="HIV Type 1 Reverse Transcriptase, subunit A, domain 1"/>
    <property type="match status" value="1"/>
</dbReference>
<sequence>MEKLKKTRAVVRTSFTRNWGLLNTELARGTPQLQEIQVRFALVREKANELEELNQKIFEVMINDDASDELLMSETEASDEYRVKYQQAKVAVNNIVDPTQPAVPAQNIAQTGQANRDNARTFKLLKIELPKFSGELKDWLQFWSLFKNIHEDSSITKKDKFQYLIQAMVKDSRAYELVNSFPPTAINYDKVITSLKNRFGREDLLVEVYIREMLKLVLSNTNTFLSRVYDRLESQLRALGSLGVTTEMCAAMLYPLVESSLPEDLLRIWERNPKAINATTSKQRLKELMLFLQAEVLSEERIAMAVSGFGLNEEQAANSDKSKKKGKAESKAIPTAAGLLSTKEDKHVCIFCGQNHESASCGKAKKMSYEERQKIVKEKSACFYCLKTGHSFKFCRYKEKCAWCGKKHVLLMCCNMTTSATSESHPEELVKTQEQANFANISLDCEVFLQTIRVKLVNQGRERIIRAIFDTGSHKSYVLNSHAEKLGFEIVGEQEIVHMLFGGSKTKPQSHKGYRIHIQSLDGSFSCNFVALNHRIICQSVPSVGKGPWLQELQEQGIKLTDVDEKNEPIALLIGADVVGRLLTGRRRELKCGPVAMETLLGWTLMGKTSIQSKREKDTALMIISMFNQEANIADLWRLDTLGITDPALKKTKDEHQADVKENFLQTIKLDIDDRYEVLLPWKGHLPLIDNWEAAERRLESTTKKLKSQGYYNSYQEVFDEWLAEGIIERVSEEEENSTTKIRPVFYASATGKNGVSLNQCLETGPNLIEQIPNTLLRFRQGKIGVISDIRKAFLQISISKEDRDVLRFLWWKKNCSEEIDVFRHKRVVFGVSSSPFLLAGTIEYYLEQLLQEVETEEEKMIILQLLKSFYVDNCVTSVNSEAEVRRFEDVAKKVMAKGKFDLRGWEYTGQAEPEMTTSVLGLLWNKVDDTLGLAPSLLEPRTTSQVTKRTILSAAQRLIEAKSRVAPVDKLTIARLELLAALIGVRLWFSKKNALDCEGDVFFWSDSTTVLAWIQRNKPWNIFVANRVKEIRRLTNPSQWHHVPGIINPADLLSRGCKAKQLIESRWWEGPAWLKLSREHWPSSKYDINEAEVDNETKRLVRRSKEEISSDNILVNNACLPEKGWYMGEQSKYLKVVRVMAWITRFISNCRVSRTSRSSNELTAKEFAAAELAVLKLSQQESFEGIEESRLSTLNVYEDESGLIRLKSPVVNREDRHDFRHPIILDPKHPLVKKLIECRH</sequence>
<evidence type="ECO:0000313" key="2">
    <source>
        <dbReference type="Proteomes" id="UP000504618"/>
    </source>
</evidence>
<organism evidence="2 3">
    <name type="scientific">Temnothorax curvispinosus</name>
    <dbReference type="NCBI Taxonomy" id="300111"/>
    <lineage>
        <taxon>Eukaryota</taxon>
        <taxon>Metazoa</taxon>
        <taxon>Ecdysozoa</taxon>
        <taxon>Arthropoda</taxon>
        <taxon>Hexapoda</taxon>
        <taxon>Insecta</taxon>
        <taxon>Pterygota</taxon>
        <taxon>Neoptera</taxon>
        <taxon>Endopterygota</taxon>
        <taxon>Hymenoptera</taxon>
        <taxon>Apocrita</taxon>
        <taxon>Aculeata</taxon>
        <taxon>Formicoidea</taxon>
        <taxon>Formicidae</taxon>
        <taxon>Myrmicinae</taxon>
        <taxon>Temnothorax</taxon>
    </lineage>
</organism>
<dbReference type="InterPro" id="IPR005312">
    <property type="entry name" value="DUF1759"/>
</dbReference>
<dbReference type="PANTHER" id="PTHR47331">
    <property type="entry name" value="PHD-TYPE DOMAIN-CONTAINING PROTEIN"/>
    <property type="match status" value="1"/>
</dbReference>
<dbReference type="Pfam" id="PF03564">
    <property type="entry name" value="DUF1759"/>
    <property type="match status" value="1"/>
</dbReference>
<proteinExistence type="predicted"/>
<accession>A0A6J1QRI5</accession>
<gene>
    <name evidence="3" type="primary">LOC112462186</name>
</gene>
<keyword evidence="1" id="KW-0175">Coiled coil</keyword>
<dbReference type="SUPFAM" id="SSF56672">
    <property type="entry name" value="DNA/RNA polymerases"/>
    <property type="match status" value="1"/>
</dbReference>
<dbReference type="Proteomes" id="UP000504618">
    <property type="component" value="Unplaced"/>
</dbReference>
<dbReference type="RefSeq" id="XP_024883586.1">
    <property type="nucleotide sequence ID" value="XM_025027818.1"/>
</dbReference>
<dbReference type="GO" id="GO:0071897">
    <property type="term" value="P:DNA biosynthetic process"/>
    <property type="evidence" value="ECO:0007669"/>
    <property type="project" value="UniProtKB-ARBA"/>
</dbReference>
<dbReference type="OrthoDB" id="416987at2759"/>
<dbReference type="Pfam" id="PF05380">
    <property type="entry name" value="Peptidase_A17"/>
    <property type="match status" value="1"/>
</dbReference>
<dbReference type="Gene3D" id="3.30.70.270">
    <property type="match status" value="1"/>
</dbReference>
<reference evidence="3" key="1">
    <citation type="submission" date="2025-08" db="UniProtKB">
        <authorList>
            <consortium name="RefSeq"/>
        </authorList>
    </citation>
    <scope>IDENTIFICATION</scope>
    <source>
        <tissue evidence="3">Whole body</tissue>
    </source>
</reference>
<dbReference type="GeneID" id="112462186"/>
<dbReference type="AlphaFoldDB" id="A0A6J1QRI5"/>